<dbReference type="InterPro" id="IPR001789">
    <property type="entry name" value="Sig_transdc_resp-reg_receiver"/>
</dbReference>
<dbReference type="PROSITE" id="PS50110">
    <property type="entry name" value="RESPONSE_REGULATORY"/>
    <property type="match status" value="1"/>
</dbReference>
<dbReference type="CDD" id="cd17574">
    <property type="entry name" value="REC_OmpR"/>
    <property type="match status" value="1"/>
</dbReference>
<keyword evidence="11" id="KW-1185">Reference proteome</keyword>
<dbReference type="RefSeq" id="WP_305993283.1">
    <property type="nucleotide sequence ID" value="NZ_JAVAMP010000011.1"/>
</dbReference>
<evidence type="ECO:0000256" key="7">
    <source>
        <dbReference type="PROSITE-ProRule" id="PRU01091"/>
    </source>
</evidence>
<gene>
    <name evidence="10" type="ORF">Q5Y73_17880</name>
</gene>
<evidence type="ECO:0000313" key="10">
    <source>
        <dbReference type="EMBL" id="MDP5275972.1"/>
    </source>
</evidence>
<keyword evidence="1 6" id="KW-0597">Phosphoprotein</keyword>
<dbReference type="Gene3D" id="3.40.50.2300">
    <property type="match status" value="1"/>
</dbReference>
<evidence type="ECO:0000256" key="2">
    <source>
        <dbReference type="ARBA" id="ARBA00023012"/>
    </source>
</evidence>
<evidence type="ECO:0000256" key="4">
    <source>
        <dbReference type="ARBA" id="ARBA00023125"/>
    </source>
</evidence>
<dbReference type="SMART" id="SM00448">
    <property type="entry name" value="REC"/>
    <property type="match status" value="1"/>
</dbReference>
<protein>
    <submittedName>
        <fullName evidence="10">Response regulator transcription factor</fullName>
    </submittedName>
</protein>
<sequence length="221" mass="25849">MKILVVDDEFHIRKVIGDYLRTEGYEVFEGTDGLDCIEQLKSRPDVDLILLDVRMPKLTGFEAIEQIKKITDAPILFLTALDESFDEIKGLNLGADDYITKPFRYDILIARVNSALRRRKALKPTVFESKNFKMDFSKREVKIFETPVTLTKMEFELLEYFVKNNELVLDRNRILDSVWGYDYYGDPRTVDTHVKTLRVKLGEYGEWILTKRGVGYQFKVE</sequence>
<accession>A0ABT9J3F2</accession>
<evidence type="ECO:0000256" key="1">
    <source>
        <dbReference type="ARBA" id="ARBA00022553"/>
    </source>
</evidence>
<keyword evidence="5" id="KW-0804">Transcription</keyword>
<dbReference type="EMBL" id="JAVAMP010000011">
    <property type="protein sequence ID" value="MDP5275972.1"/>
    <property type="molecule type" value="Genomic_DNA"/>
</dbReference>
<reference evidence="10 11" key="1">
    <citation type="submission" date="2023-08" db="EMBL/GenBank/DDBJ databases">
        <authorList>
            <person name="Park J.-S."/>
        </authorList>
    </citation>
    <scope>NUCLEOTIDE SEQUENCE [LARGE SCALE GENOMIC DNA]</scope>
    <source>
        <strain evidence="10 11">2205SS18-9</strain>
    </source>
</reference>
<evidence type="ECO:0000313" key="11">
    <source>
        <dbReference type="Proteomes" id="UP001231941"/>
    </source>
</evidence>
<name>A0ABT9J3F2_9BACL</name>
<organism evidence="10 11">
    <name type="scientific">Chengkuizengella axinellae</name>
    <dbReference type="NCBI Taxonomy" id="3064388"/>
    <lineage>
        <taxon>Bacteria</taxon>
        <taxon>Bacillati</taxon>
        <taxon>Bacillota</taxon>
        <taxon>Bacilli</taxon>
        <taxon>Bacillales</taxon>
        <taxon>Paenibacillaceae</taxon>
        <taxon>Chengkuizengella</taxon>
    </lineage>
</organism>
<keyword evidence="4 7" id="KW-0238">DNA-binding</keyword>
<keyword evidence="3" id="KW-0805">Transcription regulation</keyword>
<evidence type="ECO:0000259" key="8">
    <source>
        <dbReference type="PROSITE" id="PS50110"/>
    </source>
</evidence>
<dbReference type="Proteomes" id="UP001231941">
    <property type="component" value="Unassembled WGS sequence"/>
</dbReference>
<dbReference type="PANTHER" id="PTHR48111">
    <property type="entry name" value="REGULATOR OF RPOS"/>
    <property type="match status" value="1"/>
</dbReference>
<keyword evidence="2" id="KW-0902">Two-component regulatory system</keyword>
<evidence type="ECO:0000256" key="3">
    <source>
        <dbReference type="ARBA" id="ARBA00023015"/>
    </source>
</evidence>
<dbReference type="InterPro" id="IPR011006">
    <property type="entry name" value="CheY-like_superfamily"/>
</dbReference>
<dbReference type="Gene3D" id="6.10.250.690">
    <property type="match status" value="1"/>
</dbReference>
<dbReference type="InterPro" id="IPR001867">
    <property type="entry name" value="OmpR/PhoB-type_DNA-bd"/>
</dbReference>
<evidence type="ECO:0000256" key="5">
    <source>
        <dbReference type="ARBA" id="ARBA00023163"/>
    </source>
</evidence>
<dbReference type="SMART" id="SM00862">
    <property type="entry name" value="Trans_reg_C"/>
    <property type="match status" value="1"/>
</dbReference>
<feature type="modified residue" description="4-aspartylphosphate" evidence="6">
    <location>
        <position position="52"/>
    </location>
</feature>
<dbReference type="InterPro" id="IPR036388">
    <property type="entry name" value="WH-like_DNA-bd_sf"/>
</dbReference>
<evidence type="ECO:0000256" key="6">
    <source>
        <dbReference type="PROSITE-ProRule" id="PRU00169"/>
    </source>
</evidence>
<feature type="DNA-binding region" description="OmpR/PhoB-type" evidence="7">
    <location>
        <begin position="124"/>
        <end position="220"/>
    </location>
</feature>
<dbReference type="InterPro" id="IPR039420">
    <property type="entry name" value="WalR-like"/>
</dbReference>
<dbReference type="Gene3D" id="1.10.10.10">
    <property type="entry name" value="Winged helix-like DNA-binding domain superfamily/Winged helix DNA-binding domain"/>
    <property type="match status" value="1"/>
</dbReference>
<dbReference type="SUPFAM" id="SSF52172">
    <property type="entry name" value="CheY-like"/>
    <property type="match status" value="1"/>
</dbReference>
<dbReference type="CDD" id="cd00383">
    <property type="entry name" value="trans_reg_C"/>
    <property type="match status" value="1"/>
</dbReference>
<dbReference type="Pfam" id="PF00486">
    <property type="entry name" value="Trans_reg_C"/>
    <property type="match status" value="1"/>
</dbReference>
<proteinExistence type="predicted"/>
<dbReference type="PANTHER" id="PTHR48111:SF1">
    <property type="entry name" value="TWO-COMPONENT RESPONSE REGULATOR ORR33"/>
    <property type="match status" value="1"/>
</dbReference>
<comment type="caution">
    <text evidence="10">The sequence shown here is derived from an EMBL/GenBank/DDBJ whole genome shotgun (WGS) entry which is preliminary data.</text>
</comment>
<feature type="domain" description="OmpR/PhoB-type" evidence="9">
    <location>
        <begin position="124"/>
        <end position="220"/>
    </location>
</feature>
<evidence type="ECO:0000259" key="9">
    <source>
        <dbReference type="PROSITE" id="PS51755"/>
    </source>
</evidence>
<feature type="domain" description="Response regulatory" evidence="8">
    <location>
        <begin position="2"/>
        <end position="116"/>
    </location>
</feature>
<dbReference type="PROSITE" id="PS51755">
    <property type="entry name" value="OMPR_PHOB"/>
    <property type="match status" value="1"/>
</dbReference>
<dbReference type="Pfam" id="PF00072">
    <property type="entry name" value="Response_reg"/>
    <property type="match status" value="1"/>
</dbReference>